<organism evidence="1">
    <name type="scientific">Tanacetum cinerariifolium</name>
    <name type="common">Dalmatian daisy</name>
    <name type="synonym">Chrysanthemum cinerariifolium</name>
    <dbReference type="NCBI Taxonomy" id="118510"/>
    <lineage>
        <taxon>Eukaryota</taxon>
        <taxon>Viridiplantae</taxon>
        <taxon>Streptophyta</taxon>
        <taxon>Embryophyta</taxon>
        <taxon>Tracheophyta</taxon>
        <taxon>Spermatophyta</taxon>
        <taxon>Magnoliopsida</taxon>
        <taxon>eudicotyledons</taxon>
        <taxon>Gunneridae</taxon>
        <taxon>Pentapetalae</taxon>
        <taxon>asterids</taxon>
        <taxon>campanulids</taxon>
        <taxon>Asterales</taxon>
        <taxon>Asteraceae</taxon>
        <taxon>Asteroideae</taxon>
        <taxon>Anthemideae</taxon>
        <taxon>Anthemidinae</taxon>
        <taxon>Tanacetum</taxon>
    </lineage>
</organism>
<dbReference type="EMBL" id="BKCJ011259652">
    <property type="protein sequence ID" value="GFD11533.1"/>
    <property type="molecule type" value="Genomic_DNA"/>
</dbReference>
<feature type="non-terminal residue" evidence="1">
    <location>
        <position position="77"/>
    </location>
</feature>
<dbReference type="AlphaFoldDB" id="A0A699TP01"/>
<accession>A0A699TP01</accession>
<sequence length="77" mass="8646">MPASGVPAERERQVVGMGRHELGEKRAATCSPILYSAFPWTERCEEAPIQEANDMNSLQVRMEKSGFVGSFCWLSRK</sequence>
<name>A0A699TP01_TANCI</name>
<comment type="caution">
    <text evidence="1">The sequence shown here is derived from an EMBL/GenBank/DDBJ whole genome shotgun (WGS) entry which is preliminary data.</text>
</comment>
<evidence type="ECO:0000313" key="1">
    <source>
        <dbReference type="EMBL" id="GFD11533.1"/>
    </source>
</evidence>
<reference evidence="1" key="1">
    <citation type="journal article" date="2019" name="Sci. Rep.">
        <title>Draft genome of Tanacetum cinerariifolium, the natural source of mosquito coil.</title>
        <authorList>
            <person name="Yamashiro T."/>
            <person name="Shiraishi A."/>
            <person name="Satake H."/>
            <person name="Nakayama K."/>
        </authorList>
    </citation>
    <scope>NUCLEOTIDE SEQUENCE</scope>
</reference>
<protein>
    <submittedName>
        <fullName evidence="1">Uncharacterized protein</fullName>
    </submittedName>
</protein>
<gene>
    <name evidence="1" type="ORF">Tci_883502</name>
</gene>
<proteinExistence type="predicted"/>